<dbReference type="Proteomes" id="UP000182631">
    <property type="component" value="Unassembled WGS sequence"/>
</dbReference>
<evidence type="ECO:0000313" key="2">
    <source>
        <dbReference type="Proteomes" id="UP000182631"/>
    </source>
</evidence>
<gene>
    <name evidence="1" type="ORF">FLM9_1096</name>
</gene>
<sequence>MASASAARVIRGCWTLVIGASPGEELWSAGVAGGGEEELGLDDMASVLWTWLK</sequence>
<reference evidence="2" key="1">
    <citation type="submission" date="2016-02" db="EMBL/GenBank/DDBJ databases">
        <authorList>
            <person name="liu f."/>
        </authorList>
    </citation>
    <scope>NUCLEOTIDE SEQUENCE [LARGE SCALE GENOMIC DNA]</scope>
</reference>
<organism evidence="1 2">
    <name type="scientific">Candidatus Synechococcus spongiarum</name>
    <dbReference type="NCBI Taxonomy" id="431041"/>
    <lineage>
        <taxon>Bacteria</taxon>
        <taxon>Bacillati</taxon>
        <taxon>Cyanobacteriota</taxon>
        <taxon>Cyanophyceae</taxon>
        <taxon>Synechococcales</taxon>
        <taxon>Synechococcaceae</taxon>
        <taxon>Synechococcus</taxon>
    </lineage>
</organism>
<proteinExistence type="predicted"/>
<protein>
    <submittedName>
        <fullName evidence="1">Uncharacterized protein</fullName>
    </submittedName>
</protein>
<dbReference type="AlphaFoldDB" id="A0A171DH06"/>
<name>A0A171DH06_9SYNE</name>
<dbReference type="EMBL" id="FITM01000119">
    <property type="protein sequence ID" value="SAY39049.1"/>
    <property type="molecule type" value="Genomic_DNA"/>
</dbReference>
<keyword evidence="2" id="KW-1185">Reference proteome</keyword>
<accession>A0A171DH06</accession>
<evidence type="ECO:0000313" key="1">
    <source>
        <dbReference type="EMBL" id="SAY39049.1"/>
    </source>
</evidence>